<dbReference type="InterPro" id="IPR009061">
    <property type="entry name" value="DNA-bd_dom_put_sf"/>
</dbReference>
<protein>
    <recommendedName>
        <fullName evidence="1">HTH merR-type domain-containing protein</fullName>
    </recommendedName>
</protein>
<name>B8FED7_DESAL</name>
<dbReference type="InterPro" id="IPR000551">
    <property type="entry name" value="MerR-type_HTH_dom"/>
</dbReference>
<sequence>MGYSTFDVARILGIDKTRLHEWLRRGFVIPSVQQAQGRGTKSVFDKSDLYRIRLFQELIDKGINRENASTYIKGYTDIVDPWGKAHKSEKLKYFCYKVLSEKAEQVIKDPGYFSSFPPASEFQEGEIFRLVINVAEIRRIVDELIINDEG</sequence>
<gene>
    <name evidence="2" type="ordered locus">Dalk_5248</name>
</gene>
<dbReference type="GO" id="GO:0003677">
    <property type="term" value="F:DNA binding"/>
    <property type="evidence" value="ECO:0007669"/>
    <property type="project" value="InterPro"/>
</dbReference>
<evidence type="ECO:0000313" key="3">
    <source>
        <dbReference type="Proteomes" id="UP000000739"/>
    </source>
</evidence>
<reference evidence="2 3" key="1">
    <citation type="journal article" date="2012" name="Environ. Microbiol.">
        <title>The genome sequence of Desulfatibacillum alkenivorans AK-01: a blueprint for anaerobic alkane oxidation.</title>
        <authorList>
            <person name="Callaghan A.V."/>
            <person name="Morris B.E."/>
            <person name="Pereira I.A."/>
            <person name="McInerney M.J."/>
            <person name="Austin R.N."/>
            <person name="Groves J.T."/>
            <person name="Kukor J.J."/>
            <person name="Suflita J.M."/>
            <person name="Young L.Y."/>
            <person name="Zylstra G.J."/>
            <person name="Wawrik B."/>
        </authorList>
    </citation>
    <scope>NUCLEOTIDE SEQUENCE [LARGE SCALE GENOMIC DNA]</scope>
    <source>
        <strain evidence="2 3">AK-01</strain>
    </source>
</reference>
<dbReference type="KEGG" id="dal:Dalk_5248"/>
<keyword evidence="3" id="KW-1185">Reference proteome</keyword>
<dbReference type="Pfam" id="PF13411">
    <property type="entry name" value="MerR_1"/>
    <property type="match status" value="1"/>
</dbReference>
<evidence type="ECO:0000259" key="1">
    <source>
        <dbReference type="Pfam" id="PF13411"/>
    </source>
</evidence>
<proteinExistence type="predicted"/>
<accession>B8FED7</accession>
<dbReference type="SUPFAM" id="SSF46955">
    <property type="entry name" value="Putative DNA-binding domain"/>
    <property type="match status" value="1"/>
</dbReference>
<evidence type="ECO:0000313" key="2">
    <source>
        <dbReference type="EMBL" id="ACL06918.1"/>
    </source>
</evidence>
<feature type="domain" description="HTH merR-type" evidence="1">
    <location>
        <begin position="3"/>
        <end position="73"/>
    </location>
</feature>
<dbReference type="HOGENOM" id="CLU_1737562_0_0_7"/>
<dbReference type="GO" id="GO:0006355">
    <property type="term" value="P:regulation of DNA-templated transcription"/>
    <property type="evidence" value="ECO:0007669"/>
    <property type="project" value="InterPro"/>
</dbReference>
<organism evidence="2 3">
    <name type="scientific">Desulfatibacillum aliphaticivorans</name>
    <dbReference type="NCBI Taxonomy" id="218208"/>
    <lineage>
        <taxon>Bacteria</taxon>
        <taxon>Pseudomonadati</taxon>
        <taxon>Thermodesulfobacteriota</taxon>
        <taxon>Desulfobacteria</taxon>
        <taxon>Desulfobacterales</taxon>
        <taxon>Desulfatibacillaceae</taxon>
        <taxon>Desulfatibacillum</taxon>
    </lineage>
</organism>
<dbReference type="RefSeq" id="WP_015949950.1">
    <property type="nucleotide sequence ID" value="NC_011768.1"/>
</dbReference>
<dbReference type="EMBL" id="CP001322">
    <property type="protein sequence ID" value="ACL06918.1"/>
    <property type="molecule type" value="Genomic_DNA"/>
</dbReference>
<dbReference type="AlphaFoldDB" id="B8FED7"/>
<dbReference type="Proteomes" id="UP000000739">
    <property type="component" value="Chromosome"/>
</dbReference>
<dbReference type="Gene3D" id="1.10.1660.10">
    <property type="match status" value="1"/>
</dbReference>